<evidence type="ECO:0000313" key="2">
    <source>
        <dbReference type="EMBL" id="ORA35402.1"/>
    </source>
</evidence>
<dbReference type="Proteomes" id="UP000467379">
    <property type="component" value="Plasmid pJCM12687"/>
</dbReference>
<keyword evidence="1" id="KW-0614">Plasmid</keyword>
<dbReference type="AlphaFoldDB" id="A0A7I7WDT6"/>
<organism evidence="2 3">
    <name type="scientific">Mycobacterium branderi</name>
    <dbReference type="NCBI Taxonomy" id="43348"/>
    <lineage>
        <taxon>Bacteria</taxon>
        <taxon>Bacillati</taxon>
        <taxon>Actinomycetota</taxon>
        <taxon>Actinomycetes</taxon>
        <taxon>Mycobacteriales</taxon>
        <taxon>Mycobacteriaceae</taxon>
        <taxon>Mycobacterium</taxon>
    </lineage>
</organism>
<dbReference type="RefSeq" id="WP_062894593.1">
    <property type="nucleotide sequence ID" value="NZ_AP022607.1"/>
</dbReference>
<dbReference type="EMBL" id="AP022607">
    <property type="protein sequence ID" value="BBZ15092.1"/>
    <property type="molecule type" value="Genomic_DNA"/>
</dbReference>
<accession>A0A7I7WDT6</accession>
<protein>
    <submittedName>
        <fullName evidence="2">Peptidase A2</fullName>
    </submittedName>
</protein>
<dbReference type="EMBL" id="MVHM01000012">
    <property type="protein sequence ID" value="ORA35402.1"/>
    <property type="molecule type" value="Genomic_DNA"/>
</dbReference>
<evidence type="ECO:0000313" key="1">
    <source>
        <dbReference type="EMBL" id="BBZ15092.1"/>
    </source>
</evidence>
<sequence>MEMLLAALLGMALSASHIDFDLGSRDFADTFGQLLSAQSWRSETVSSDTIVDRPCV</sequence>
<evidence type="ECO:0000313" key="3">
    <source>
        <dbReference type="Proteomes" id="UP000192441"/>
    </source>
</evidence>
<gene>
    <name evidence="2" type="ORF">BST20_17525</name>
    <name evidence="1" type="ORF">MBRA_52870</name>
</gene>
<keyword evidence="4" id="KW-1185">Reference proteome</keyword>
<geneLocation type="plasmid" evidence="1 4">
    <name>pJCM12687</name>
</geneLocation>
<reference evidence="1" key="3">
    <citation type="submission" date="2020-02" db="EMBL/GenBank/DDBJ databases">
        <authorList>
            <person name="Matsumoto Y."/>
            <person name="Motooka D."/>
            <person name="Nakamura S."/>
        </authorList>
    </citation>
    <scope>NUCLEOTIDE SEQUENCE</scope>
    <source>
        <strain evidence="1">JCM 12687</strain>
        <plasmid evidence="1">pJCM12687</plasmid>
    </source>
</reference>
<reference evidence="1 4" key="2">
    <citation type="journal article" date="2019" name="Emerg. Microbes Infect.">
        <title>Comprehensive subspecies identification of 175 nontuberculous mycobacteria species based on 7547 genomic profiles.</title>
        <authorList>
            <person name="Matsumoto Y."/>
            <person name="Kinjo T."/>
            <person name="Motooka D."/>
            <person name="Nabeya D."/>
            <person name="Jung N."/>
            <person name="Uechi K."/>
            <person name="Horii T."/>
            <person name="Iida T."/>
            <person name="Fujita J."/>
            <person name="Nakamura S."/>
        </authorList>
    </citation>
    <scope>NUCLEOTIDE SEQUENCE [LARGE SCALE GENOMIC DNA]</scope>
    <source>
        <strain evidence="1 4">JCM 12687</strain>
        <plasmid evidence="1">pJCM12687</plasmid>
    </source>
</reference>
<name>A0A7I7WDT6_9MYCO</name>
<evidence type="ECO:0000313" key="4">
    <source>
        <dbReference type="Proteomes" id="UP000467379"/>
    </source>
</evidence>
<reference evidence="2 3" key="1">
    <citation type="submission" date="2016-12" db="EMBL/GenBank/DDBJ databases">
        <title>The new phylogeny of genus Mycobacterium.</title>
        <authorList>
            <person name="Tortoli E."/>
            <person name="Trovato A."/>
            <person name="Cirillo D.M."/>
        </authorList>
    </citation>
    <scope>NUCLEOTIDE SEQUENCE [LARGE SCALE GENOMIC DNA]</scope>
    <source>
        <strain evidence="2 3">DSM 44624</strain>
    </source>
</reference>
<dbReference type="Proteomes" id="UP000192441">
    <property type="component" value="Unassembled WGS sequence"/>
</dbReference>
<proteinExistence type="predicted"/>